<dbReference type="SUPFAM" id="SSF54928">
    <property type="entry name" value="RNA-binding domain, RBD"/>
    <property type="match status" value="1"/>
</dbReference>
<organism evidence="13 14">
    <name type="scientific">Dimargaris verticillata</name>
    <dbReference type="NCBI Taxonomy" id="2761393"/>
    <lineage>
        <taxon>Eukaryota</taxon>
        <taxon>Fungi</taxon>
        <taxon>Fungi incertae sedis</taxon>
        <taxon>Zoopagomycota</taxon>
        <taxon>Kickxellomycotina</taxon>
        <taxon>Dimargaritomycetes</taxon>
        <taxon>Dimargaritales</taxon>
        <taxon>Dimargaritaceae</taxon>
        <taxon>Dimargaris</taxon>
    </lineage>
</organism>
<evidence type="ECO:0000256" key="7">
    <source>
        <dbReference type="ARBA" id="ARBA00023187"/>
    </source>
</evidence>
<keyword evidence="14" id="KW-1185">Reference proteome</keyword>
<dbReference type="GO" id="GO:0071011">
    <property type="term" value="C:precatalytic spliceosome"/>
    <property type="evidence" value="ECO:0007669"/>
    <property type="project" value="TreeGrafter"/>
</dbReference>
<evidence type="ECO:0000313" key="13">
    <source>
        <dbReference type="EMBL" id="KAJ1978106.1"/>
    </source>
</evidence>
<dbReference type="InterPro" id="IPR034159">
    <property type="entry name" value="SF3B4_RRM2"/>
</dbReference>
<dbReference type="InterPro" id="IPR035979">
    <property type="entry name" value="RBD_domain_sf"/>
</dbReference>
<dbReference type="AlphaFoldDB" id="A0A9W8B0X0"/>
<dbReference type="GO" id="GO:0006397">
    <property type="term" value="P:mRNA processing"/>
    <property type="evidence" value="ECO:0007669"/>
    <property type="project" value="UniProtKB-KW"/>
</dbReference>
<evidence type="ECO:0000259" key="12">
    <source>
        <dbReference type="PROSITE" id="PS50102"/>
    </source>
</evidence>
<evidence type="ECO:0000256" key="4">
    <source>
        <dbReference type="ARBA" id="ARBA00022728"/>
    </source>
</evidence>
<evidence type="ECO:0000313" key="14">
    <source>
        <dbReference type="Proteomes" id="UP001151582"/>
    </source>
</evidence>
<dbReference type="InterPro" id="IPR034158">
    <property type="entry name" value="SF3B4_RRM1"/>
</dbReference>
<comment type="similarity">
    <text evidence="2">Belongs to the SF3B4 family.</text>
</comment>
<dbReference type="PANTHER" id="PTHR48030">
    <property type="entry name" value="SPLICING FACTOR 3B SUBUNIT 4"/>
    <property type="match status" value="1"/>
</dbReference>
<evidence type="ECO:0000256" key="6">
    <source>
        <dbReference type="ARBA" id="ARBA00022884"/>
    </source>
</evidence>
<comment type="caution">
    <text evidence="13">The sequence shown here is derived from an EMBL/GenBank/DDBJ whole genome shotgun (WGS) entry which is preliminary data.</text>
</comment>
<dbReference type="InterPro" id="IPR052084">
    <property type="entry name" value="SF3B4_spliceosome_assoc"/>
</dbReference>
<evidence type="ECO:0000256" key="11">
    <source>
        <dbReference type="SAM" id="MobiDB-lite"/>
    </source>
</evidence>
<feature type="region of interest" description="Disordered" evidence="11">
    <location>
        <begin position="195"/>
        <end position="300"/>
    </location>
</feature>
<dbReference type="GO" id="GO:0005686">
    <property type="term" value="C:U2 snRNP"/>
    <property type="evidence" value="ECO:0007669"/>
    <property type="project" value="TreeGrafter"/>
</dbReference>
<dbReference type="FunFam" id="3.30.70.330:FF:000121">
    <property type="entry name" value="Splicing factor 3b subunit 4"/>
    <property type="match status" value="1"/>
</dbReference>
<keyword evidence="5" id="KW-0677">Repeat</keyword>
<evidence type="ECO:0000256" key="2">
    <source>
        <dbReference type="ARBA" id="ARBA00008363"/>
    </source>
</evidence>
<dbReference type="SMART" id="SM00360">
    <property type="entry name" value="RRM"/>
    <property type="match status" value="2"/>
</dbReference>
<feature type="domain" description="RRM" evidence="12">
    <location>
        <begin position="11"/>
        <end position="89"/>
    </location>
</feature>
<sequence length="300" mass="32404">MAHVHDRNQDATVYIGNLDDRCTDELVWELMVQAGPVVNVYLPKDRVTQKHQGYGFCEFVSEEDADYCTKIFNMVKLYGKPLRVNKSSSEKRVVDVGATLYIGNLDPDVDEKLLYDTFTAFGQIIHPPKIARDVETGNSKGFAFISFDNFDSSDAAIEAMNGQFLANKPINVSYSLKKDGKGERHGSAAERLLAAQAKKSQPASSMPNRLFADVDAPPSSSSSMGGHVGDAAGVVPLPPPPRPGAPVPGVVPPPYYPPVPGMPAPANNGMHPSAYPPAGPPGSDWYRGGPPPSRPRHHWA</sequence>
<accession>A0A9W8B0X0</accession>
<dbReference type="PANTHER" id="PTHR48030:SF3">
    <property type="entry name" value="SPLICING FACTOR 3B SUBUNIT 4"/>
    <property type="match status" value="1"/>
</dbReference>
<evidence type="ECO:0000256" key="1">
    <source>
        <dbReference type="ARBA" id="ARBA00004123"/>
    </source>
</evidence>
<evidence type="ECO:0000256" key="10">
    <source>
        <dbReference type="PROSITE-ProRule" id="PRU00176"/>
    </source>
</evidence>
<evidence type="ECO:0000256" key="9">
    <source>
        <dbReference type="ARBA" id="ARBA00070533"/>
    </source>
</evidence>
<keyword evidence="3" id="KW-0507">mRNA processing</keyword>
<feature type="compositionally biased region" description="Pro residues" evidence="11">
    <location>
        <begin position="236"/>
        <end position="263"/>
    </location>
</feature>
<dbReference type="FunFam" id="3.30.70.330:FF:000059">
    <property type="entry name" value="splicing factor 3B subunit 4"/>
    <property type="match status" value="1"/>
</dbReference>
<comment type="subcellular location">
    <subcellularLocation>
        <location evidence="1">Nucleus</location>
    </subcellularLocation>
</comment>
<dbReference type="GO" id="GO:0003723">
    <property type="term" value="F:RNA binding"/>
    <property type="evidence" value="ECO:0007669"/>
    <property type="project" value="UniProtKB-UniRule"/>
</dbReference>
<dbReference type="GO" id="GO:0048026">
    <property type="term" value="P:positive regulation of mRNA splicing, via spliceosome"/>
    <property type="evidence" value="ECO:0007669"/>
    <property type="project" value="TreeGrafter"/>
</dbReference>
<feature type="compositionally biased region" description="Low complexity" evidence="11">
    <location>
        <begin position="195"/>
        <end position="205"/>
    </location>
</feature>
<dbReference type="Pfam" id="PF00076">
    <property type="entry name" value="RRM_1"/>
    <property type="match status" value="2"/>
</dbReference>
<gene>
    <name evidence="13" type="primary">sap49</name>
    <name evidence="13" type="ORF">H4R34_003326</name>
</gene>
<reference evidence="13" key="1">
    <citation type="submission" date="2022-07" db="EMBL/GenBank/DDBJ databases">
        <title>Phylogenomic reconstructions and comparative analyses of Kickxellomycotina fungi.</title>
        <authorList>
            <person name="Reynolds N.K."/>
            <person name="Stajich J.E."/>
            <person name="Barry K."/>
            <person name="Grigoriev I.V."/>
            <person name="Crous P."/>
            <person name="Smith M.E."/>
        </authorList>
    </citation>
    <scope>NUCLEOTIDE SEQUENCE</scope>
    <source>
        <strain evidence="13">RSA 567</strain>
    </source>
</reference>
<dbReference type="InterPro" id="IPR000504">
    <property type="entry name" value="RRM_dom"/>
</dbReference>
<name>A0A9W8B0X0_9FUNG</name>
<keyword evidence="8" id="KW-0539">Nucleus</keyword>
<dbReference type="GO" id="GO:0008380">
    <property type="term" value="P:RNA splicing"/>
    <property type="evidence" value="ECO:0007669"/>
    <property type="project" value="UniProtKB-KW"/>
</dbReference>
<protein>
    <recommendedName>
        <fullName evidence="9">Splicing factor 3B subunit 4</fullName>
    </recommendedName>
</protein>
<feature type="domain" description="RRM" evidence="12">
    <location>
        <begin position="98"/>
        <end position="177"/>
    </location>
</feature>
<feature type="compositionally biased region" description="Low complexity" evidence="11">
    <location>
        <begin position="217"/>
        <end position="235"/>
    </location>
</feature>
<dbReference type="CDD" id="cd12334">
    <property type="entry name" value="RRM1_SF3B4"/>
    <property type="match status" value="1"/>
</dbReference>
<dbReference type="EMBL" id="JANBQB010000298">
    <property type="protein sequence ID" value="KAJ1978106.1"/>
    <property type="molecule type" value="Genomic_DNA"/>
</dbReference>
<evidence type="ECO:0000256" key="5">
    <source>
        <dbReference type="ARBA" id="ARBA00022737"/>
    </source>
</evidence>
<evidence type="ECO:0000256" key="8">
    <source>
        <dbReference type="ARBA" id="ARBA00023242"/>
    </source>
</evidence>
<dbReference type="GO" id="GO:0005730">
    <property type="term" value="C:nucleolus"/>
    <property type="evidence" value="ECO:0007669"/>
    <property type="project" value="TreeGrafter"/>
</dbReference>
<dbReference type="PROSITE" id="PS50102">
    <property type="entry name" value="RRM"/>
    <property type="match status" value="2"/>
</dbReference>
<keyword evidence="7" id="KW-0508">mRNA splicing</keyword>
<dbReference type="CDD" id="cd12335">
    <property type="entry name" value="RRM2_SF3B4"/>
    <property type="match status" value="1"/>
</dbReference>
<keyword evidence="6 10" id="KW-0694">RNA-binding</keyword>
<keyword evidence="4" id="KW-0747">Spliceosome</keyword>
<dbReference type="OrthoDB" id="10259687at2759"/>
<dbReference type="Gene3D" id="3.30.70.330">
    <property type="match status" value="2"/>
</dbReference>
<dbReference type="InterPro" id="IPR012677">
    <property type="entry name" value="Nucleotide-bd_a/b_plait_sf"/>
</dbReference>
<evidence type="ECO:0000256" key="3">
    <source>
        <dbReference type="ARBA" id="ARBA00022664"/>
    </source>
</evidence>
<proteinExistence type="inferred from homology"/>
<dbReference type="Proteomes" id="UP001151582">
    <property type="component" value="Unassembled WGS sequence"/>
</dbReference>